<comment type="caution">
    <text evidence="13">The sequence shown here is derived from an EMBL/GenBank/DDBJ whole genome shotgun (WGS) entry which is preliminary data.</text>
</comment>
<evidence type="ECO:0000259" key="12">
    <source>
        <dbReference type="Pfam" id="PF00892"/>
    </source>
</evidence>
<dbReference type="InterPro" id="IPR000620">
    <property type="entry name" value="EamA_dom"/>
</dbReference>
<evidence type="ECO:0000256" key="3">
    <source>
        <dbReference type="ARBA" id="ARBA00022516"/>
    </source>
</evidence>
<keyword evidence="4" id="KW-0997">Cell inner membrane</keyword>
<protein>
    <recommendedName>
        <fullName evidence="12">EamA domain-containing protein</fullName>
    </recommendedName>
</protein>
<dbReference type="Proteomes" id="UP000005824">
    <property type="component" value="Unassembled WGS sequence"/>
</dbReference>
<keyword evidence="7" id="KW-0448">Lipopolysaccharide biosynthesis</keyword>
<evidence type="ECO:0000256" key="10">
    <source>
        <dbReference type="ARBA" id="ARBA00023136"/>
    </source>
</evidence>
<dbReference type="AlphaFoldDB" id="B4CXT8"/>
<sequence precursor="true">MELTAIPEKPEVKSLPATRHSGRGAIIAILASAITATASEICLKLGAAETASRPSVLPWLGLTGLESKWVWAGIVLTILSFVAWIRAIRAIPLSLAFTCSNVVHVFMPLGCWLILGEAISPRRWLGISLVILGLLVIARPFAKLNEKLDEAL</sequence>
<accession>B4CXT8</accession>
<keyword evidence="14" id="KW-1185">Reference proteome</keyword>
<dbReference type="GO" id="GO:0022857">
    <property type="term" value="F:transmembrane transporter activity"/>
    <property type="evidence" value="ECO:0007669"/>
    <property type="project" value="InterPro"/>
</dbReference>
<feature type="transmembrane region" description="Helical" evidence="11">
    <location>
        <begin position="121"/>
        <end position="138"/>
    </location>
</feature>
<dbReference type="Gene3D" id="1.10.3730.20">
    <property type="match status" value="1"/>
</dbReference>
<feature type="domain" description="EamA" evidence="12">
    <location>
        <begin position="70"/>
        <end position="138"/>
    </location>
</feature>
<evidence type="ECO:0000256" key="7">
    <source>
        <dbReference type="ARBA" id="ARBA00022985"/>
    </source>
</evidence>
<comment type="subcellular location">
    <subcellularLocation>
        <location evidence="1">Cell membrane</location>
        <topology evidence="1">Multi-pass membrane protein</topology>
    </subcellularLocation>
</comment>
<dbReference type="InterPro" id="IPR037185">
    <property type="entry name" value="EmrE-like"/>
</dbReference>
<dbReference type="InterPro" id="IPR000390">
    <property type="entry name" value="Small_drug/metabolite_transptr"/>
</dbReference>
<evidence type="ECO:0000256" key="9">
    <source>
        <dbReference type="ARBA" id="ARBA00023098"/>
    </source>
</evidence>
<feature type="transmembrane region" description="Helical" evidence="11">
    <location>
        <begin position="95"/>
        <end position="115"/>
    </location>
</feature>
<dbReference type="GO" id="GO:0009245">
    <property type="term" value="P:lipid A biosynthetic process"/>
    <property type="evidence" value="ECO:0007669"/>
    <property type="project" value="UniProtKB-KW"/>
</dbReference>
<dbReference type="GO" id="GO:0005886">
    <property type="term" value="C:plasma membrane"/>
    <property type="evidence" value="ECO:0007669"/>
    <property type="project" value="UniProtKB-SubCell"/>
</dbReference>
<dbReference type="PANTHER" id="PTHR30561:SF9">
    <property type="entry name" value="4-AMINO-4-DEOXY-L-ARABINOSE-PHOSPHOUNDECAPRENOL FLIPPASE SUBUNIT ARNF-RELATED"/>
    <property type="match status" value="1"/>
</dbReference>
<dbReference type="Pfam" id="PF00892">
    <property type="entry name" value="EamA"/>
    <property type="match status" value="1"/>
</dbReference>
<name>B4CXT8_9BACT</name>
<evidence type="ECO:0000256" key="11">
    <source>
        <dbReference type="SAM" id="Phobius"/>
    </source>
</evidence>
<evidence type="ECO:0000256" key="6">
    <source>
        <dbReference type="ARBA" id="ARBA00022692"/>
    </source>
</evidence>
<keyword evidence="3" id="KW-0444">Lipid biosynthesis</keyword>
<dbReference type="RefSeq" id="WP_006978705.1">
    <property type="nucleotide sequence ID" value="NZ_ABVL01000003.1"/>
</dbReference>
<keyword evidence="8 11" id="KW-1133">Transmembrane helix</keyword>
<evidence type="ECO:0000256" key="5">
    <source>
        <dbReference type="ARBA" id="ARBA00022556"/>
    </source>
</evidence>
<gene>
    <name evidence="13" type="ORF">CfE428DRAFT_1379</name>
</gene>
<dbReference type="SUPFAM" id="SSF103481">
    <property type="entry name" value="Multidrug resistance efflux transporter EmrE"/>
    <property type="match status" value="1"/>
</dbReference>
<evidence type="ECO:0000256" key="8">
    <source>
        <dbReference type="ARBA" id="ARBA00022989"/>
    </source>
</evidence>
<keyword evidence="5" id="KW-0441">Lipid A biosynthesis</keyword>
<organism evidence="13 14">
    <name type="scientific">Chthoniobacter flavus Ellin428</name>
    <dbReference type="NCBI Taxonomy" id="497964"/>
    <lineage>
        <taxon>Bacteria</taxon>
        <taxon>Pseudomonadati</taxon>
        <taxon>Verrucomicrobiota</taxon>
        <taxon>Spartobacteria</taxon>
        <taxon>Chthoniobacterales</taxon>
        <taxon>Chthoniobacteraceae</taxon>
        <taxon>Chthoniobacter</taxon>
    </lineage>
</organism>
<evidence type="ECO:0000256" key="1">
    <source>
        <dbReference type="ARBA" id="ARBA00004651"/>
    </source>
</evidence>
<keyword evidence="9" id="KW-0443">Lipid metabolism</keyword>
<dbReference type="GO" id="GO:0009103">
    <property type="term" value="P:lipopolysaccharide biosynthetic process"/>
    <property type="evidence" value="ECO:0007669"/>
    <property type="project" value="UniProtKB-KW"/>
</dbReference>
<evidence type="ECO:0000256" key="4">
    <source>
        <dbReference type="ARBA" id="ARBA00022519"/>
    </source>
</evidence>
<dbReference type="STRING" id="497964.CfE428DRAFT_1379"/>
<feature type="transmembrane region" description="Helical" evidence="11">
    <location>
        <begin position="69"/>
        <end position="88"/>
    </location>
</feature>
<proteinExistence type="predicted"/>
<keyword evidence="10 11" id="KW-0472">Membrane</keyword>
<evidence type="ECO:0000313" key="13">
    <source>
        <dbReference type="EMBL" id="EDY21086.1"/>
    </source>
</evidence>
<dbReference type="InParanoid" id="B4CXT8"/>
<reference evidence="13 14" key="1">
    <citation type="journal article" date="2011" name="J. Bacteriol.">
        <title>Genome sequence of Chthoniobacter flavus Ellin428, an aerobic heterotrophic soil bacterium.</title>
        <authorList>
            <person name="Kant R."/>
            <person name="van Passel M.W."/>
            <person name="Palva A."/>
            <person name="Lucas S."/>
            <person name="Lapidus A."/>
            <person name="Glavina Del Rio T."/>
            <person name="Dalin E."/>
            <person name="Tice H."/>
            <person name="Bruce D."/>
            <person name="Goodwin L."/>
            <person name="Pitluck S."/>
            <person name="Larimer F.W."/>
            <person name="Land M.L."/>
            <person name="Hauser L."/>
            <person name="Sangwan P."/>
            <person name="de Vos W.M."/>
            <person name="Janssen P.H."/>
            <person name="Smidt H."/>
        </authorList>
    </citation>
    <scope>NUCLEOTIDE SEQUENCE [LARGE SCALE GENOMIC DNA]</scope>
    <source>
        <strain evidence="13 14">Ellin428</strain>
    </source>
</reference>
<evidence type="ECO:0000256" key="2">
    <source>
        <dbReference type="ARBA" id="ARBA00022475"/>
    </source>
</evidence>
<evidence type="ECO:0000313" key="14">
    <source>
        <dbReference type="Proteomes" id="UP000005824"/>
    </source>
</evidence>
<keyword evidence="2" id="KW-1003">Cell membrane</keyword>
<dbReference type="EMBL" id="ABVL01000003">
    <property type="protein sequence ID" value="EDY21086.1"/>
    <property type="molecule type" value="Genomic_DNA"/>
</dbReference>
<dbReference type="PANTHER" id="PTHR30561">
    <property type="entry name" value="SMR FAMILY PROTON-DEPENDENT DRUG EFFLUX TRANSPORTER SUGE"/>
    <property type="match status" value="1"/>
</dbReference>
<keyword evidence="6 11" id="KW-0812">Transmembrane</keyword>